<dbReference type="AlphaFoldDB" id="A0AAJ0B5I1"/>
<evidence type="ECO:0000313" key="10">
    <source>
        <dbReference type="Proteomes" id="UP001239445"/>
    </source>
</evidence>
<keyword evidence="4 7" id="KW-0472">Membrane</keyword>
<evidence type="ECO:0000259" key="8">
    <source>
        <dbReference type="Pfam" id="PF20684"/>
    </source>
</evidence>
<accession>A0AAJ0B5I1</accession>
<feature type="region of interest" description="Disordered" evidence="6">
    <location>
        <begin position="322"/>
        <end position="368"/>
    </location>
</feature>
<evidence type="ECO:0000256" key="7">
    <source>
        <dbReference type="SAM" id="Phobius"/>
    </source>
</evidence>
<evidence type="ECO:0000256" key="2">
    <source>
        <dbReference type="ARBA" id="ARBA00022692"/>
    </source>
</evidence>
<keyword evidence="2 7" id="KW-0812">Transmembrane</keyword>
<feature type="transmembrane region" description="Helical" evidence="7">
    <location>
        <begin position="103"/>
        <end position="127"/>
    </location>
</feature>
<dbReference type="Proteomes" id="UP001239445">
    <property type="component" value="Unassembled WGS sequence"/>
</dbReference>
<evidence type="ECO:0000256" key="1">
    <source>
        <dbReference type="ARBA" id="ARBA00004141"/>
    </source>
</evidence>
<feature type="transmembrane region" description="Helical" evidence="7">
    <location>
        <begin position="139"/>
        <end position="161"/>
    </location>
</feature>
<proteinExistence type="inferred from homology"/>
<keyword evidence="3 7" id="KW-1133">Transmembrane helix</keyword>
<organism evidence="9 10">
    <name type="scientific">Echria macrotheca</name>
    <dbReference type="NCBI Taxonomy" id="438768"/>
    <lineage>
        <taxon>Eukaryota</taxon>
        <taxon>Fungi</taxon>
        <taxon>Dikarya</taxon>
        <taxon>Ascomycota</taxon>
        <taxon>Pezizomycotina</taxon>
        <taxon>Sordariomycetes</taxon>
        <taxon>Sordariomycetidae</taxon>
        <taxon>Sordariales</taxon>
        <taxon>Schizotheciaceae</taxon>
        <taxon>Echria</taxon>
    </lineage>
</organism>
<protein>
    <recommendedName>
        <fullName evidence="8">Rhodopsin domain-containing protein</fullName>
    </recommendedName>
</protein>
<evidence type="ECO:0000313" key="9">
    <source>
        <dbReference type="EMBL" id="KAK1751907.1"/>
    </source>
</evidence>
<feature type="transmembrane region" description="Helical" evidence="7">
    <location>
        <begin position="64"/>
        <end position="83"/>
    </location>
</feature>
<comment type="subcellular location">
    <subcellularLocation>
        <location evidence="1">Membrane</location>
        <topology evidence="1">Multi-pass membrane protein</topology>
    </subcellularLocation>
</comment>
<dbReference type="PANTHER" id="PTHR33048:SF129">
    <property type="entry name" value="INTEGRAL MEMBRANE PROTEIN-RELATED"/>
    <property type="match status" value="1"/>
</dbReference>
<feature type="transmembrane region" description="Helical" evidence="7">
    <location>
        <begin position="189"/>
        <end position="214"/>
    </location>
</feature>
<evidence type="ECO:0000256" key="5">
    <source>
        <dbReference type="ARBA" id="ARBA00038359"/>
    </source>
</evidence>
<dbReference type="Pfam" id="PF20684">
    <property type="entry name" value="Fung_rhodopsin"/>
    <property type="match status" value="1"/>
</dbReference>
<dbReference type="InterPro" id="IPR052337">
    <property type="entry name" value="SAT4-like"/>
</dbReference>
<reference evidence="9" key="1">
    <citation type="submission" date="2023-06" db="EMBL/GenBank/DDBJ databases">
        <title>Genome-scale phylogeny and comparative genomics of the fungal order Sordariales.</title>
        <authorList>
            <consortium name="Lawrence Berkeley National Laboratory"/>
            <person name="Hensen N."/>
            <person name="Bonometti L."/>
            <person name="Westerberg I."/>
            <person name="Brannstrom I.O."/>
            <person name="Guillou S."/>
            <person name="Cros-Aarteil S."/>
            <person name="Calhoun S."/>
            <person name="Haridas S."/>
            <person name="Kuo A."/>
            <person name="Mondo S."/>
            <person name="Pangilinan J."/>
            <person name="Riley R."/>
            <person name="Labutti K."/>
            <person name="Andreopoulos B."/>
            <person name="Lipzen A."/>
            <person name="Chen C."/>
            <person name="Yanf M."/>
            <person name="Daum C."/>
            <person name="Ng V."/>
            <person name="Clum A."/>
            <person name="Steindorff A."/>
            <person name="Ohm R."/>
            <person name="Martin F."/>
            <person name="Silar P."/>
            <person name="Natvig D."/>
            <person name="Lalanne C."/>
            <person name="Gautier V."/>
            <person name="Ament-Velasquez S.L."/>
            <person name="Kruys A."/>
            <person name="Hutchinson M.I."/>
            <person name="Powell A.J."/>
            <person name="Barry K."/>
            <person name="Miller A.N."/>
            <person name="Grigoriev I.V."/>
            <person name="Debuchy R."/>
            <person name="Gladieux P."/>
            <person name="Thoren M.H."/>
            <person name="Johannesson H."/>
        </authorList>
    </citation>
    <scope>NUCLEOTIDE SEQUENCE</scope>
    <source>
        <strain evidence="9">PSN4</strain>
    </source>
</reference>
<evidence type="ECO:0000256" key="6">
    <source>
        <dbReference type="SAM" id="MobiDB-lite"/>
    </source>
</evidence>
<evidence type="ECO:0000256" key="4">
    <source>
        <dbReference type="ARBA" id="ARBA00023136"/>
    </source>
</evidence>
<name>A0AAJ0B5I1_9PEZI</name>
<evidence type="ECO:0000256" key="3">
    <source>
        <dbReference type="ARBA" id="ARBA00022989"/>
    </source>
</evidence>
<gene>
    <name evidence="9" type="ORF">QBC47DRAFT_79381</name>
</gene>
<dbReference type="PANTHER" id="PTHR33048">
    <property type="entry name" value="PTH11-LIKE INTEGRAL MEMBRANE PROTEIN (AFU_ORTHOLOGUE AFUA_5G11245)"/>
    <property type="match status" value="1"/>
</dbReference>
<sequence length="368" mass="40630">MVNSGSPPPFPNDEPLMIPVSDRAAYLARVHYGVMGPLLMVALIAFSCRFYVRVRPVWRVGWDDWLIALGFLWSIADFAMLSFETLPTPRLLSLETATEAVKLAYLAIPVWVIAMTCIKISVSLTLLERFHPVSYTTRWWRPLLFVIIAVQLLFFAANMVYNFSKCRPLVSAWDFSNPSAICYPERTDFIFSITGSVINVMTDVALSLSPLLAVLLRLPRPPLERLLVCCLTGIGLLASSASLAKAVVVAQWDPEKPQELDLWAMAVSIATWTVAEQFIAVFGACSPSLKRPIERMLGRYGIQLSSSKTQVRDIAQIENLGGGSSSGDLNGEPGWDRIRRAPPVMFTPTERGDSAEDESGAEKTVSGV</sequence>
<comment type="caution">
    <text evidence="9">The sequence shown here is derived from an EMBL/GenBank/DDBJ whole genome shotgun (WGS) entry which is preliminary data.</text>
</comment>
<dbReference type="InterPro" id="IPR049326">
    <property type="entry name" value="Rhodopsin_dom_fungi"/>
</dbReference>
<keyword evidence="10" id="KW-1185">Reference proteome</keyword>
<comment type="similarity">
    <text evidence="5">Belongs to the SAT4 family.</text>
</comment>
<feature type="transmembrane region" description="Helical" evidence="7">
    <location>
        <begin position="226"/>
        <end position="250"/>
    </location>
</feature>
<dbReference type="EMBL" id="MU839841">
    <property type="protein sequence ID" value="KAK1751907.1"/>
    <property type="molecule type" value="Genomic_DNA"/>
</dbReference>
<feature type="transmembrane region" description="Helical" evidence="7">
    <location>
        <begin position="262"/>
        <end position="285"/>
    </location>
</feature>
<feature type="domain" description="Rhodopsin" evidence="8">
    <location>
        <begin position="49"/>
        <end position="295"/>
    </location>
</feature>
<dbReference type="GO" id="GO:0016020">
    <property type="term" value="C:membrane"/>
    <property type="evidence" value="ECO:0007669"/>
    <property type="project" value="UniProtKB-SubCell"/>
</dbReference>
<feature type="transmembrane region" description="Helical" evidence="7">
    <location>
        <begin position="30"/>
        <end position="52"/>
    </location>
</feature>